<proteinExistence type="predicted"/>
<reference evidence="1" key="1">
    <citation type="submission" date="2021-03" db="EMBL/GenBank/DDBJ databases">
        <title>Chromosome level genome of the anhydrobiotic midge Polypedilum vanderplanki.</title>
        <authorList>
            <person name="Yoshida Y."/>
            <person name="Kikawada T."/>
            <person name="Gusev O."/>
        </authorList>
    </citation>
    <scope>NUCLEOTIDE SEQUENCE</scope>
    <source>
        <strain evidence="1">NIAS01</strain>
        <tissue evidence="1">Whole body or cell culture</tissue>
    </source>
</reference>
<name>A0A9J6B9A3_POLVA</name>
<keyword evidence="2" id="KW-1185">Reference proteome</keyword>
<protein>
    <submittedName>
        <fullName evidence="1">Uncharacterized protein</fullName>
    </submittedName>
</protein>
<accession>A0A9J6B9A3</accession>
<comment type="caution">
    <text evidence="1">The sequence shown here is derived from an EMBL/GenBank/DDBJ whole genome shotgun (WGS) entry which is preliminary data.</text>
</comment>
<sequence length="108" mass="12608">MAIGLVRVYNQKNTVNNDYITNIIVQRIDKKFKSELFVINFPKMTSLNMCSELNESEEIPINLSVEIENNNVREKLQNLQIICVPSEKEEKLIKPYVDQENTTIFTIE</sequence>
<evidence type="ECO:0000313" key="1">
    <source>
        <dbReference type="EMBL" id="KAG5666247.1"/>
    </source>
</evidence>
<gene>
    <name evidence="1" type="ORF">PVAND_017628</name>
</gene>
<organism evidence="1 2">
    <name type="scientific">Polypedilum vanderplanki</name>
    <name type="common">Sleeping chironomid midge</name>
    <dbReference type="NCBI Taxonomy" id="319348"/>
    <lineage>
        <taxon>Eukaryota</taxon>
        <taxon>Metazoa</taxon>
        <taxon>Ecdysozoa</taxon>
        <taxon>Arthropoda</taxon>
        <taxon>Hexapoda</taxon>
        <taxon>Insecta</taxon>
        <taxon>Pterygota</taxon>
        <taxon>Neoptera</taxon>
        <taxon>Endopterygota</taxon>
        <taxon>Diptera</taxon>
        <taxon>Nematocera</taxon>
        <taxon>Chironomoidea</taxon>
        <taxon>Chironomidae</taxon>
        <taxon>Chironominae</taxon>
        <taxon>Polypedilum</taxon>
        <taxon>Polypedilum</taxon>
    </lineage>
</organism>
<dbReference type="Proteomes" id="UP001107558">
    <property type="component" value="Unassembled WGS sequence"/>
</dbReference>
<evidence type="ECO:0000313" key="2">
    <source>
        <dbReference type="Proteomes" id="UP001107558"/>
    </source>
</evidence>
<dbReference type="AlphaFoldDB" id="A0A9J6B9A3"/>
<dbReference type="EMBL" id="JADBJN010000014">
    <property type="protein sequence ID" value="KAG5666247.1"/>
    <property type="molecule type" value="Genomic_DNA"/>
</dbReference>